<feature type="transmembrane region" description="Helical" evidence="1">
    <location>
        <begin position="66"/>
        <end position="88"/>
    </location>
</feature>
<dbReference type="InterPro" id="IPR043128">
    <property type="entry name" value="Rev_trsase/Diguanyl_cyclase"/>
</dbReference>
<dbReference type="CDD" id="cd01949">
    <property type="entry name" value="GGDEF"/>
    <property type="match status" value="1"/>
</dbReference>
<dbReference type="SUPFAM" id="SSF55073">
    <property type="entry name" value="Nucleotide cyclase"/>
    <property type="match status" value="1"/>
</dbReference>
<keyword evidence="1" id="KW-0472">Membrane</keyword>
<dbReference type="Gene3D" id="3.30.450.20">
    <property type="entry name" value="PAS domain"/>
    <property type="match status" value="1"/>
</dbReference>
<dbReference type="PANTHER" id="PTHR46663">
    <property type="entry name" value="DIGUANYLATE CYCLASE DGCT-RELATED"/>
    <property type="match status" value="1"/>
</dbReference>
<dbReference type="InterPro" id="IPR029787">
    <property type="entry name" value="Nucleotide_cyclase"/>
</dbReference>
<keyword evidence="4" id="KW-1185">Reference proteome</keyword>
<feature type="transmembrane region" description="Helical" evidence="1">
    <location>
        <begin position="33"/>
        <end position="51"/>
    </location>
</feature>
<evidence type="ECO:0000313" key="4">
    <source>
        <dbReference type="Proteomes" id="UP001240171"/>
    </source>
</evidence>
<dbReference type="InterPro" id="IPR052163">
    <property type="entry name" value="DGC-Regulatory_Protein"/>
</dbReference>
<dbReference type="InterPro" id="IPR035965">
    <property type="entry name" value="PAS-like_dom_sf"/>
</dbReference>
<dbReference type="SUPFAM" id="SSF55785">
    <property type="entry name" value="PYP-like sensor domain (PAS domain)"/>
    <property type="match status" value="1"/>
</dbReference>
<keyword evidence="3" id="KW-0808">Transferase</keyword>
<gene>
    <name evidence="3" type="ORF">Q5741_16155</name>
</gene>
<dbReference type="NCBIfam" id="TIGR00254">
    <property type="entry name" value="GGDEF"/>
    <property type="match status" value="1"/>
</dbReference>
<evidence type="ECO:0000313" key="3">
    <source>
        <dbReference type="EMBL" id="MDO7907946.1"/>
    </source>
</evidence>
<feature type="transmembrane region" description="Helical" evidence="1">
    <location>
        <begin position="100"/>
        <end position="119"/>
    </location>
</feature>
<dbReference type="Pfam" id="PF00990">
    <property type="entry name" value="GGDEF"/>
    <property type="match status" value="1"/>
</dbReference>
<protein>
    <submittedName>
        <fullName evidence="3">Diguanylate cyclase</fullName>
        <ecNumber evidence="3">2.7.7.65</ecNumber>
    </submittedName>
</protein>
<dbReference type="SMART" id="SM00267">
    <property type="entry name" value="GGDEF"/>
    <property type="match status" value="1"/>
</dbReference>
<dbReference type="PANTHER" id="PTHR46663:SF2">
    <property type="entry name" value="GGDEF DOMAIN-CONTAINING PROTEIN"/>
    <property type="match status" value="1"/>
</dbReference>
<dbReference type="Pfam" id="PF13188">
    <property type="entry name" value="PAS_8"/>
    <property type="match status" value="1"/>
</dbReference>
<feature type="transmembrane region" description="Helical" evidence="1">
    <location>
        <begin position="208"/>
        <end position="225"/>
    </location>
</feature>
<feature type="transmembrane region" description="Helical" evidence="1">
    <location>
        <begin position="139"/>
        <end position="162"/>
    </location>
</feature>
<evidence type="ECO:0000259" key="2">
    <source>
        <dbReference type="PROSITE" id="PS50887"/>
    </source>
</evidence>
<organism evidence="3 4">
    <name type="scientific">Paenibacillus lacisoli</name>
    <dbReference type="NCBI Taxonomy" id="3064525"/>
    <lineage>
        <taxon>Bacteria</taxon>
        <taxon>Bacillati</taxon>
        <taxon>Bacillota</taxon>
        <taxon>Bacilli</taxon>
        <taxon>Bacillales</taxon>
        <taxon>Paenibacillaceae</taxon>
        <taxon>Paenibacillus</taxon>
    </lineage>
</organism>
<keyword evidence="1" id="KW-1133">Transmembrane helix</keyword>
<dbReference type="GO" id="GO:0052621">
    <property type="term" value="F:diguanylate cyclase activity"/>
    <property type="evidence" value="ECO:0007669"/>
    <property type="project" value="UniProtKB-EC"/>
</dbReference>
<name>A0ABT9CJV0_9BACL</name>
<dbReference type="InterPro" id="IPR000160">
    <property type="entry name" value="GGDEF_dom"/>
</dbReference>
<feature type="domain" description="GGDEF" evidence="2">
    <location>
        <begin position="391"/>
        <end position="496"/>
    </location>
</feature>
<proteinExistence type="predicted"/>
<reference evidence="3 4" key="1">
    <citation type="submission" date="2023-07" db="EMBL/GenBank/DDBJ databases">
        <title>Paenibacillus sp. JX-17 nov. isolated from soil.</title>
        <authorList>
            <person name="Wan Y."/>
            <person name="Liu B."/>
        </authorList>
    </citation>
    <scope>NUCLEOTIDE SEQUENCE [LARGE SCALE GENOMIC DNA]</scope>
    <source>
        <strain evidence="3 4">JX-17</strain>
    </source>
</reference>
<feature type="transmembrane region" description="Helical" evidence="1">
    <location>
        <begin position="6"/>
        <end position="26"/>
    </location>
</feature>
<keyword evidence="3" id="KW-0548">Nucleotidyltransferase</keyword>
<comment type="caution">
    <text evidence="3">The sequence shown here is derived from an EMBL/GenBank/DDBJ whole genome shotgun (WGS) entry which is preliminary data.</text>
</comment>
<accession>A0ABT9CJV0</accession>
<dbReference type="Proteomes" id="UP001240171">
    <property type="component" value="Unassembled WGS sequence"/>
</dbReference>
<keyword evidence="1" id="KW-0812">Transmembrane</keyword>
<dbReference type="EMBL" id="JAUQTB010000011">
    <property type="protein sequence ID" value="MDO7907946.1"/>
    <property type="molecule type" value="Genomic_DNA"/>
</dbReference>
<evidence type="ECO:0000256" key="1">
    <source>
        <dbReference type="SAM" id="Phobius"/>
    </source>
</evidence>
<sequence length="496" mass="57183">MNEHFMDFLTILLPTYFFFYMSITLIYRNKKSVLNRVAAFLMLAFLFYFLSEYMKTSLLPQFQMQIVLYGSAPMLLFIICFLVHLCILMGNPVTLAYKKWLPFIYAAPFGLWLVFLMTKDHHELYNIHITDGRSPLDPLFLQLTITFVAGYILLSVLLLAVFWYRTTEAKPKKILRSLLFSLFALFAWFVLITLLLQTGLLTTRNAMILYFIGYLLWAIELRHLIGKHDIMPDYRKLFHVLFKSAPTGILLVDKKGSIIEMNPRAVSWFEGISVDDLSRHLFMKKETTFDGLLSEVARHQYQGSAAHWEIQMASPTSGLMDFMAGIDVIEGTNEDLFVIHLTDVTALKETERRLMVSEQSYKHIAHHDSLTDLYNRAAIQEQLEQKVAGSDWFAFILIDLDNFKPVNDNYGHLVGDYYLKHIAHVFKSYAQPGDLIGRIGGDEFVLVLACSENIDIPQMVQQRLSQLNNTSFNYMNVEIPVSFSAGVSVFPETQRM</sequence>
<dbReference type="Gene3D" id="3.30.70.270">
    <property type="match status" value="1"/>
</dbReference>
<feature type="transmembrane region" description="Helical" evidence="1">
    <location>
        <begin position="174"/>
        <end position="196"/>
    </location>
</feature>
<dbReference type="InterPro" id="IPR000014">
    <property type="entry name" value="PAS"/>
</dbReference>
<dbReference type="PROSITE" id="PS50887">
    <property type="entry name" value="GGDEF"/>
    <property type="match status" value="1"/>
</dbReference>
<dbReference type="EC" id="2.7.7.65" evidence="3"/>